<organism evidence="1 2">
    <name type="scientific">Heliocybe sulcata</name>
    <dbReference type="NCBI Taxonomy" id="5364"/>
    <lineage>
        <taxon>Eukaryota</taxon>
        <taxon>Fungi</taxon>
        <taxon>Dikarya</taxon>
        <taxon>Basidiomycota</taxon>
        <taxon>Agaricomycotina</taxon>
        <taxon>Agaricomycetes</taxon>
        <taxon>Gloeophyllales</taxon>
        <taxon>Gloeophyllaceae</taxon>
        <taxon>Heliocybe</taxon>
    </lineage>
</organism>
<sequence>MCYCQGDYRGWWEDAALWNRHERIYEIRVEGGLTSAEMVTEYLLCTRASMIHGAVIPVSASL</sequence>
<proteinExistence type="predicted"/>
<keyword evidence="2" id="KW-1185">Reference proteome</keyword>
<reference evidence="1 2" key="1">
    <citation type="journal article" date="2019" name="Nat. Ecol. Evol.">
        <title>Megaphylogeny resolves global patterns of mushroom evolution.</title>
        <authorList>
            <person name="Varga T."/>
            <person name="Krizsan K."/>
            <person name="Foldi C."/>
            <person name="Dima B."/>
            <person name="Sanchez-Garcia M."/>
            <person name="Sanchez-Ramirez S."/>
            <person name="Szollosi G.J."/>
            <person name="Szarkandi J.G."/>
            <person name="Papp V."/>
            <person name="Albert L."/>
            <person name="Andreopoulos W."/>
            <person name="Angelini C."/>
            <person name="Antonin V."/>
            <person name="Barry K.W."/>
            <person name="Bougher N.L."/>
            <person name="Buchanan P."/>
            <person name="Buyck B."/>
            <person name="Bense V."/>
            <person name="Catcheside P."/>
            <person name="Chovatia M."/>
            <person name="Cooper J."/>
            <person name="Damon W."/>
            <person name="Desjardin D."/>
            <person name="Finy P."/>
            <person name="Geml J."/>
            <person name="Haridas S."/>
            <person name="Hughes K."/>
            <person name="Justo A."/>
            <person name="Karasinski D."/>
            <person name="Kautmanova I."/>
            <person name="Kiss B."/>
            <person name="Kocsube S."/>
            <person name="Kotiranta H."/>
            <person name="LaButti K.M."/>
            <person name="Lechner B.E."/>
            <person name="Liimatainen K."/>
            <person name="Lipzen A."/>
            <person name="Lukacs Z."/>
            <person name="Mihaltcheva S."/>
            <person name="Morgado L.N."/>
            <person name="Niskanen T."/>
            <person name="Noordeloos M.E."/>
            <person name="Ohm R.A."/>
            <person name="Ortiz-Santana B."/>
            <person name="Ovrebo C."/>
            <person name="Racz N."/>
            <person name="Riley R."/>
            <person name="Savchenko A."/>
            <person name="Shiryaev A."/>
            <person name="Soop K."/>
            <person name="Spirin V."/>
            <person name="Szebenyi C."/>
            <person name="Tomsovsky M."/>
            <person name="Tulloss R.E."/>
            <person name="Uehling J."/>
            <person name="Grigoriev I.V."/>
            <person name="Vagvolgyi C."/>
            <person name="Papp T."/>
            <person name="Martin F.M."/>
            <person name="Miettinen O."/>
            <person name="Hibbett D.S."/>
            <person name="Nagy L.G."/>
        </authorList>
    </citation>
    <scope>NUCLEOTIDE SEQUENCE [LARGE SCALE GENOMIC DNA]</scope>
    <source>
        <strain evidence="1 2">OMC1185</strain>
    </source>
</reference>
<evidence type="ECO:0000313" key="2">
    <source>
        <dbReference type="Proteomes" id="UP000305948"/>
    </source>
</evidence>
<dbReference type="AlphaFoldDB" id="A0A5C3N7C3"/>
<protein>
    <submittedName>
        <fullName evidence="1">Uncharacterized protein</fullName>
    </submittedName>
</protein>
<name>A0A5C3N7C3_9AGAM</name>
<dbReference type="Proteomes" id="UP000305948">
    <property type="component" value="Unassembled WGS sequence"/>
</dbReference>
<accession>A0A5C3N7C3</accession>
<evidence type="ECO:0000313" key="1">
    <source>
        <dbReference type="EMBL" id="TFK53280.1"/>
    </source>
</evidence>
<gene>
    <name evidence="1" type="ORF">OE88DRAFT_1655393</name>
</gene>
<dbReference type="EMBL" id="ML213507">
    <property type="protein sequence ID" value="TFK53280.1"/>
    <property type="molecule type" value="Genomic_DNA"/>
</dbReference>